<dbReference type="EMBL" id="JAGRRH010000003">
    <property type="protein sequence ID" value="KAG7371979.1"/>
    <property type="molecule type" value="Genomic_DNA"/>
</dbReference>
<keyword evidence="1 4" id="KW-0645">Protease</keyword>
<evidence type="ECO:0000313" key="5">
    <source>
        <dbReference type="Proteomes" id="UP000693970"/>
    </source>
</evidence>
<sequence length="359" mass="39633">MNPIPFADDPVRGKPISLATGDVEGLDPGQWLSTSLVDYVLQTSLAGKLPDHVLIGSSNCSTYFHTYNSKLRNEDDTHCVQQMRDGLQPYAESRVNVFDSLSSTARRRATAVLHQVQKFLSGFCFYKLGHHQSVLQDPDYIMQMAEFRHCPVQTNGYDCGLFALAVVWHLLCDKDIHPSVFTQADIDTFRVALRHGLSSNPGWATMDNIACYFPVLSMPAPPPPPSPPAIEISPPSFTSVGDAQLAVCGPRSLEVANVATERNTDAGPVMEFGPTEEPGQEQDPILDYEDNYFHDNFSSKGVVFGTVDDVLVAINEYQESCAAVATSVVTTQERANGERHLRKIPEMQIRHKIATVFCK</sequence>
<reference evidence="4" key="2">
    <citation type="submission" date="2021-04" db="EMBL/GenBank/DDBJ databases">
        <authorList>
            <person name="Podell S."/>
        </authorList>
    </citation>
    <scope>NUCLEOTIDE SEQUENCE</scope>
    <source>
        <strain evidence="4">Hildebrandi</strain>
    </source>
</reference>
<dbReference type="GO" id="GO:0006508">
    <property type="term" value="P:proteolysis"/>
    <property type="evidence" value="ECO:0007669"/>
    <property type="project" value="UniProtKB-KW"/>
</dbReference>
<dbReference type="Pfam" id="PF02902">
    <property type="entry name" value="Peptidase_C48"/>
    <property type="match status" value="1"/>
</dbReference>
<dbReference type="Proteomes" id="UP000693970">
    <property type="component" value="Unassembled WGS sequence"/>
</dbReference>
<keyword evidence="5" id="KW-1185">Reference proteome</keyword>
<dbReference type="GO" id="GO:0008234">
    <property type="term" value="F:cysteine-type peptidase activity"/>
    <property type="evidence" value="ECO:0007669"/>
    <property type="project" value="InterPro"/>
</dbReference>
<accession>A0A9K3M1E3</accession>
<name>A0A9K3M1E3_9STRA</name>
<evidence type="ECO:0000313" key="4">
    <source>
        <dbReference type="EMBL" id="KAG7371979.1"/>
    </source>
</evidence>
<dbReference type="AlphaFoldDB" id="A0A9K3M1E3"/>
<evidence type="ECO:0000259" key="3">
    <source>
        <dbReference type="Pfam" id="PF02902"/>
    </source>
</evidence>
<protein>
    <submittedName>
        <fullName evidence="4">Ulp1 protease family protein</fullName>
    </submittedName>
</protein>
<gene>
    <name evidence="4" type="ORF">IV203_018121</name>
</gene>
<feature type="domain" description="Ubiquitin-like protease family profile" evidence="3">
    <location>
        <begin position="94"/>
        <end position="192"/>
    </location>
</feature>
<keyword evidence="2" id="KW-0378">Hydrolase</keyword>
<dbReference type="InterPro" id="IPR003653">
    <property type="entry name" value="Peptidase_C48_C"/>
</dbReference>
<organism evidence="4 5">
    <name type="scientific">Nitzschia inconspicua</name>
    <dbReference type="NCBI Taxonomy" id="303405"/>
    <lineage>
        <taxon>Eukaryota</taxon>
        <taxon>Sar</taxon>
        <taxon>Stramenopiles</taxon>
        <taxon>Ochrophyta</taxon>
        <taxon>Bacillariophyta</taxon>
        <taxon>Bacillariophyceae</taxon>
        <taxon>Bacillariophycidae</taxon>
        <taxon>Bacillariales</taxon>
        <taxon>Bacillariaceae</taxon>
        <taxon>Nitzschia</taxon>
    </lineage>
</organism>
<proteinExistence type="predicted"/>
<evidence type="ECO:0000256" key="2">
    <source>
        <dbReference type="ARBA" id="ARBA00022801"/>
    </source>
</evidence>
<evidence type="ECO:0000256" key="1">
    <source>
        <dbReference type="ARBA" id="ARBA00022670"/>
    </source>
</evidence>
<reference evidence="4" key="1">
    <citation type="journal article" date="2021" name="Sci. Rep.">
        <title>Diploid genomic architecture of Nitzschia inconspicua, an elite biomass production diatom.</title>
        <authorList>
            <person name="Oliver A."/>
            <person name="Podell S."/>
            <person name="Pinowska A."/>
            <person name="Traller J.C."/>
            <person name="Smith S.R."/>
            <person name="McClure R."/>
            <person name="Beliaev A."/>
            <person name="Bohutskyi P."/>
            <person name="Hill E.A."/>
            <person name="Rabines A."/>
            <person name="Zheng H."/>
            <person name="Allen L.Z."/>
            <person name="Kuo A."/>
            <person name="Grigoriev I.V."/>
            <person name="Allen A.E."/>
            <person name="Hazlebeck D."/>
            <person name="Allen E.E."/>
        </authorList>
    </citation>
    <scope>NUCLEOTIDE SEQUENCE</scope>
    <source>
        <strain evidence="4">Hildebrandi</strain>
    </source>
</reference>
<comment type="caution">
    <text evidence="4">The sequence shown here is derived from an EMBL/GenBank/DDBJ whole genome shotgun (WGS) entry which is preliminary data.</text>
</comment>